<dbReference type="GO" id="GO:0046872">
    <property type="term" value="F:metal ion binding"/>
    <property type="evidence" value="ECO:0007669"/>
    <property type="project" value="InterPro"/>
</dbReference>
<evidence type="ECO:0000313" key="5">
    <source>
        <dbReference type="Proteomes" id="UP000027284"/>
    </source>
</evidence>
<dbReference type="PANTHER" id="PTHR11851">
    <property type="entry name" value="METALLOPROTEASE"/>
    <property type="match status" value="1"/>
</dbReference>
<reference evidence="4 5" key="1">
    <citation type="submission" date="2014-04" db="EMBL/GenBank/DDBJ databases">
        <title>The Genome Sequence of Thermoanaerobaculum aquaticum MP-01, The First Cultivated Group 23 Acidobacterium.</title>
        <authorList>
            <person name="Stamps B.W."/>
            <person name="Losey N.A."/>
            <person name="Lawson P.A."/>
            <person name="Stevenson B.S."/>
        </authorList>
    </citation>
    <scope>NUCLEOTIDE SEQUENCE [LARGE SCALE GENOMIC DNA]</scope>
    <source>
        <strain evidence="4 5">MP-01</strain>
    </source>
</reference>
<comment type="similarity">
    <text evidence="1">Belongs to the peptidase M16 family.</text>
</comment>
<dbReference type="InterPro" id="IPR011765">
    <property type="entry name" value="Pept_M16_N"/>
</dbReference>
<comment type="caution">
    <text evidence="4">The sequence shown here is derived from an EMBL/GenBank/DDBJ whole genome shotgun (WGS) entry which is preliminary data.</text>
</comment>
<dbReference type="Pfam" id="PF00675">
    <property type="entry name" value="Peptidase_M16"/>
    <property type="match status" value="1"/>
</dbReference>
<dbReference type="InterPro" id="IPR007863">
    <property type="entry name" value="Peptidase_M16_C"/>
</dbReference>
<dbReference type="SUPFAM" id="SSF63411">
    <property type="entry name" value="LuxS/MPP-like metallohydrolase"/>
    <property type="match status" value="2"/>
</dbReference>
<name>A0A062XUK2_9BACT</name>
<dbReference type="InterPro" id="IPR011249">
    <property type="entry name" value="Metalloenz_LuxS/M16"/>
</dbReference>
<feature type="domain" description="Peptidase M16 N-terminal" evidence="2">
    <location>
        <begin position="51"/>
        <end position="194"/>
    </location>
</feature>
<dbReference type="AlphaFoldDB" id="A0A062XUK2"/>
<dbReference type="STRING" id="1312852.EG19_11145"/>
<dbReference type="PANTHER" id="PTHR11851:SF49">
    <property type="entry name" value="MITOCHONDRIAL-PROCESSING PEPTIDASE SUBUNIT ALPHA"/>
    <property type="match status" value="1"/>
</dbReference>
<keyword evidence="5" id="KW-1185">Reference proteome</keyword>
<evidence type="ECO:0000259" key="2">
    <source>
        <dbReference type="Pfam" id="PF00675"/>
    </source>
</evidence>
<proteinExistence type="inferred from homology"/>
<dbReference type="Proteomes" id="UP000027284">
    <property type="component" value="Unassembled WGS sequence"/>
</dbReference>
<dbReference type="EMBL" id="JMFG01000007">
    <property type="protein sequence ID" value="KDA54518.1"/>
    <property type="molecule type" value="Genomic_DNA"/>
</dbReference>
<dbReference type="Pfam" id="PF05193">
    <property type="entry name" value="Peptidase_M16_C"/>
    <property type="match status" value="1"/>
</dbReference>
<evidence type="ECO:0000313" key="4">
    <source>
        <dbReference type="EMBL" id="KDA54518.1"/>
    </source>
</evidence>
<sequence>MQSIFAEGRGTCPRFFVCSAFHRQAPQFPVVVSQAGDLYTSTSMEGEGTVIVERCETPTAAVGLWVRSGSAHESKELAGITHLLEHLLLRRCGGRTPETIAELIDSLGGDVNAYTTRETCAVVAHVPATRRQEALELVLDAIFHPTFTEEDVRLEQKVVAAEFDLYRDSPAETAAEKALSACWGDHPLARPILGDPSVVGSLSREALFSFHRARFGRNRALVVAVGPWEEAELEELLSSKPQALDGDLPLPPAVWQPRLTAEERASLEQVYVHVVFPGLPEDSPELPVLEVLNQVLGGGAASRLFRTLRDQLGLVYEVGSSLLAAQVAGALEVSFSAPAGRGQQAWDALLSVLEDVASGRLSDREVELAKQALTASIVLGASSPDALMEAHAGEFLSRGRRFSQKEVEAEIREVSPEQVRAMAARVLDLSLLAGAVCGPPGQAVVPPVLARRVA</sequence>
<accession>A0A062XUK2</accession>
<gene>
    <name evidence="4" type="ORF">EG19_11145</name>
</gene>
<dbReference type="Gene3D" id="3.30.830.10">
    <property type="entry name" value="Metalloenzyme, LuxS/M16 peptidase-like"/>
    <property type="match status" value="2"/>
</dbReference>
<evidence type="ECO:0000259" key="3">
    <source>
        <dbReference type="Pfam" id="PF05193"/>
    </source>
</evidence>
<organism evidence="4 5">
    <name type="scientific">Thermoanaerobaculum aquaticum</name>
    <dbReference type="NCBI Taxonomy" id="1312852"/>
    <lineage>
        <taxon>Bacteria</taxon>
        <taxon>Pseudomonadati</taxon>
        <taxon>Acidobacteriota</taxon>
        <taxon>Thermoanaerobaculia</taxon>
        <taxon>Thermoanaerobaculales</taxon>
        <taxon>Thermoanaerobaculaceae</taxon>
        <taxon>Thermoanaerobaculum</taxon>
    </lineage>
</organism>
<feature type="domain" description="Peptidase M16 C-terminal" evidence="3">
    <location>
        <begin position="201"/>
        <end position="373"/>
    </location>
</feature>
<dbReference type="InterPro" id="IPR050361">
    <property type="entry name" value="MPP/UQCRC_Complex"/>
</dbReference>
<evidence type="ECO:0008006" key="6">
    <source>
        <dbReference type="Google" id="ProtNLM"/>
    </source>
</evidence>
<evidence type="ECO:0000256" key="1">
    <source>
        <dbReference type="ARBA" id="ARBA00007261"/>
    </source>
</evidence>
<protein>
    <recommendedName>
        <fullName evidence="6">Insulinase family protein</fullName>
    </recommendedName>
</protein>